<keyword evidence="7" id="KW-0812">Transmembrane</keyword>
<dbReference type="Gene3D" id="3.80.10.10">
    <property type="entry name" value="Ribonuclease Inhibitor"/>
    <property type="match status" value="3"/>
</dbReference>
<keyword evidence="5 7" id="KW-0472">Membrane</keyword>
<dbReference type="GO" id="GO:0016020">
    <property type="term" value="C:membrane"/>
    <property type="evidence" value="ECO:0007669"/>
    <property type="project" value="UniProtKB-SubCell"/>
</dbReference>
<feature type="compositionally biased region" description="Basic and acidic residues" evidence="6">
    <location>
        <begin position="1"/>
        <end position="11"/>
    </location>
</feature>
<keyword evidence="2" id="KW-0433">Leucine-rich repeat</keyword>
<dbReference type="InterPro" id="IPR052941">
    <property type="entry name" value="StomDev_PlantInt_Reg"/>
</dbReference>
<dbReference type="InterPro" id="IPR032675">
    <property type="entry name" value="LRR_dom_sf"/>
</dbReference>
<comment type="subcellular location">
    <subcellularLocation>
        <location evidence="1">Membrane</location>
    </subcellularLocation>
</comment>
<feature type="transmembrane region" description="Helical" evidence="7">
    <location>
        <begin position="193"/>
        <end position="214"/>
    </location>
</feature>
<dbReference type="EMBL" id="JATAAI010000017">
    <property type="protein sequence ID" value="KAK1739657.1"/>
    <property type="molecule type" value="Genomic_DNA"/>
</dbReference>
<dbReference type="FunFam" id="3.80.10.10:FF:000400">
    <property type="entry name" value="Nuclear pore complex protein NUP107"/>
    <property type="match status" value="1"/>
</dbReference>
<evidence type="ECO:0000256" key="6">
    <source>
        <dbReference type="SAM" id="MobiDB-lite"/>
    </source>
</evidence>
<evidence type="ECO:0000256" key="4">
    <source>
        <dbReference type="ARBA" id="ARBA00022737"/>
    </source>
</evidence>
<accession>A0AAD8Y5Z2</accession>
<evidence type="ECO:0000256" key="3">
    <source>
        <dbReference type="ARBA" id="ARBA00022729"/>
    </source>
</evidence>
<evidence type="ECO:0000256" key="5">
    <source>
        <dbReference type="ARBA" id="ARBA00023136"/>
    </source>
</evidence>
<organism evidence="9 10">
    <name type="scientific">Skeletonema marinoi</name>
    <dbReference type="NCBI Taxonomy" id="267567"/>
    <lineage>
        <taxon>Eukaryota</taxon>
        <taxon>Sar</taxon>
        <taxon>Stramenopiles</taxon>
        <taxon>Ochrophyta</taxon>
        <taxon>Bacillariophyta</taxon>
        <taxon>Coscinodiscophyceae</taxon>
        <taxon>Thalassiosirophycidae</taxon>
        <taxon>Thalassiosirales</taxon>
        <taxon>Skeletonemataceae</taxon>
        <taxon>Skeletonema</taxon>
        <taxon>Skeletonema marinoi-dohrnii complex</taxon>
    </lineage>
</organism>
<dbReference type="Pfam" id="PF23598">
    <property type="entry name" value="LRR_14"/>
    <property type="match status" value="1"/>
</dbReference>
<evidence type="ECO:0000313" key="10">
    <source>
        <dbReference type="Proteomes" id="UP001224775"/>
    </source>
</evidence>
<evidence type="ECO:0000256" key="2">
    <source>
        <dbReference type="ARBA" id="ARBA00022614"/>
    </source>
</evidence>
<proteinExistence type="predicted"/>
<dbReference type="InterPro" id="IPR055414">
    <property type="entry name" value="LRR_R13L4/SHOC2-like"/>
</dbReference>
<feature type="compositionally biased region" description="Polar residues" evidence="6">
    <location>
        <begin position="40"/>
        <end position="50"/>
    </location>
</feature>
<feature type="domain" description="Disease resistance R13L4/SHOC-2-like LRR" evidence="8">
    <location>
        <begin position="463"/>
        <end position="577"/>
    </location>
</feature>
<dbReference type="Pfam" id="PF13855">
    <property type="entry name" value="LRR_8"/>
    <property type="match status" value="1"/>
</dbReference>
<comment type="caution">
    <text evidence="9">The sequence shown here is derived from an EMBL/GenBank/DDBJ whole genome shotgun (WGS) entry which is preliminary data.</text>
</comment>
<dbReference type="SUPFAM" id="SSF52058">
    <property type="entry name" value="L domain-like"/>
    <property type="match status" value="1"/>
</dbReference>
<protein>
    <submittedName>
        <fullName evidence="9">Leucine-rich repeat domain-containing protein</fullName>
    </submittedName>
</protein>
<evidence type="ECO:0000313" key="9">
    <source>
        <dbReference type="EMBL" id="KAK1739657.1"/>
    </source>
</evidence>
<dbReference type="InterPro" id="IPR003591">
    <property type="entry name" value="Leu-rich_rpt_typical-subtyp"/>
</dbReference>
<feature type="compositionally biased region" description="Basic residues" evidence="6">
    <location>
        <begin position="12"/>
        <end position="21"/>
    </location>
</feature>
<dbReference type="PANTHER" id="PTHR48004">
    <property type="entry name" value="OS01G0149700 PROTEIN"/>
    <property type="match status" value="1"/>
</dbReference>
<keyword evidence="3" id="KW-0732">Signal</keyword>
<name>A0AAD8Y5Z2_9STRA</name>
<evidence type="ECO:0000256" key="7">
    <source>
        <dbReference type="SAM" id="Phobius"/>
    </source>
</evidence>
<dbReference type="FunFam" id="3.80.10.10:FF:000544">
    <property type="entry name" value="Leucine-rich repeat receptor-like serine/threonine-protein kinase BAM3"/>
    <property type="match status" value="1"/>
</dbReference>
<keyword evidence="4" id="KW-0677">Repeat</keyword>
<dbReference type="Pfam" id="PF00560">
    <property type="entry name" value="LRR_1"/>
    <property type="match status" value="1"/>
</dbReference>
<evidence type="ECO:0000259" key="8">
    <source>
        <dbReference type="Pfam" id="PF23598"/>
    </source>
</evidence>
<sequence length="656" mass="73214">MLDSFEKESKLHSRRAARARQMKLMEEAAAGLPLSDKADQYSTTSSNNLAPDNIAERFSIDDDGDEDEGPPSIFTDTASSHLWSSRTGHDLDREELNFVLGTNNNDSQSASTAASNSNKLKSFTSGWTSRKEHEESRKLIMMASRRLNSQNNVNISPFGVDRDDDDDIENNAYYQQQRHRIILPMCCLDNLKFICALSLLAVALVAIIVAPSVLVNRNNTEGEVPWNPWAGGKETPLDMARFDRIKDRILEHRISHASVLEDPSSPQYKALAWLVRDDERHVDLPQIDDEGSNMTGNNVDDEIALFQRYALAVFWFQTTDAEFVEESLGMTVENPRDIAWNNADGWMTSKGLCLWYGVTCHPHQSYGVKYDGDFHVAMLNLTSNNIHGVLPGELFTAFLKMTVLDLHQNELAGTLGRELANMVELEDLFLNGNSIKGQLPDNIGALRSLQNLNVHDNEFDGPIPVSIGELENLRELGMFNNQFSGRIPLSIGNLKNLIALYLESNQLTGNIPPVIGQLTALEDIRLRNNMLNGPIPTEIGELKELRTLYLDTNKLSGAIPTELGTLYKLDDLQMYENELKGSLPVELAFLSGLTTLYLDANGLTGSLPEEYGEMHALEELIISSNEFTGELPATIRGMKSLKNFRGSDNQFQGKFQ</sequence>
<reference evidence="9" key="1">
    <citation type="submission" date="2023-06" db="EMBL/GenBank/DDBJ databases">
        <title>Survivors Of The Sea: Transcriptome response of Skeletonema marinoi to long-term dormancy.</title>
        <authorList>
            <person name="Pinder M.I.M."/>
            <person name="Kourtchenko O."/>
            <person name="Robertson E.K."/>
            <person name="Larsson T."/>
            <person name="Maumus F."/>
            <person name="Osuna-Cruz C.M."/>
            <person name="Vancaester E."/>
            <person name="Stenow R."/>
            <person name="Vandepoele K."/>
            <person name="Ploug H."/>
            <person name="Bruchert V."/>
            <person name="Godhe A."/>
            <person name="Topel M."/>
        </authorList>
    </citation>
    <scope>NUCLEOTIDE SEQUENCE</scope>
    <source>
        <strain evidence="9">R05AC</strain>
    </source>
</reference>
<dbReference type="AlphaFoldDB" id="A0AAD8Y5Z2"/>
<keyword evidence="7" id="KW-1133">Transmembrane helix</keyword>
<keyword evidence="10" id="KW-1185">Reference proteome</keyword>
<dbReference type="PANTHER" id="PTHR48004:SF59">
    <property type="entry name" value="LEUCINE-RICH REPEAT-CONTAINING N-TERMINAL PLANT-TYPE DOMAIN-CONTAINING PROTEIN"/>
    <property type="match status" value="1"/>
</dbReference>
<gene>
    <name evidence="9" type="ORF">QTG54_009416</name>
</gene>
<dbReference type="SMART" id="SM00369">
    <property type="entry name" value="LRR_TYP"/>
    <property type="match status" value="4"/>
</dbReference>
<feature type="compositionally biased region" description="Polar residues" evidence="6">
    <location>
        <begin position="74"/>
        <end position="86"/>
    </location>
</feature>
<feature type="region of interest" description="Disordered" evidence="6">
    <location>
        <begin position="1"/>
        <end position="86"/>
    </location>
</feature>
<dbReference type="InterPro" id="IPR001611">
    <property type="entry name" value="Leu-rich_rpt"/>
</dbReference>
<evidence type="ECO:0000256" key="1">
    <source>
        <dbReference type="ARBA" id="ARBA00004370"/>
    </source>
</evidence>
<dbReference type="Proteomes" id="UP001224775">
    <property type="component" value="Unassembled WGS sequence"/>
</dbReference>
<dbReference type="FunFam" id="3.80.10.10:FF:000383">
    <property type="entry name" value="Leucine-rich repeat receptor protein kinase EMS1"/>
    <property type="match status" value="1"/>
</dbReference>